<proteinExistence type="predicted"/>
<dbReference type="PANTHER" id="PTHR34614:SF2">
    <property type="entry name" value="TRANSPOSASE IS4-LIKE DOMAIN-CONTAINING PROTEIN"/>
    <property type="match status" value="1"/>
</dbReference>
<gene>
    <name evidence="3" type="ORF">LAUMK142_00831</name>
</gene>
<protein>
    <recommendedName>
        <fullName evidence="2">Transposase IS4-like domain-containing protein</fullName>
    </recommendedName>
</protein>
<dbReference type="InterPro" id="IPR047654">
    <property type="entry name" value="IS1634_transpos"/>
</dbReference>
<dbReference type="InterPro" id="IPR002559">
    <property type="entry name" value="Transposase_11"/>
</dbReference>
<dbReference type="PANTHER" id="PTHR34614">
    <property type="match status" value="1"/>
</dbReference>
<dbReference type="SUPFAM" id="SSF53098">
    <property type="entry name" value="Ribonuclease H-like"/>
    <property type="match status" value="1"/>
</dbReference>
<dbReference type="GO" id="GO:0004803">
    <property type="term" value="F:transposase activity"/>
    <property type="evidence" value="ECO:0007669"/>
    <property type="project" value="InterPro"/>
</dbReference>
<dbReference type="NCBIfam" id="NF033559">
    <property type="entry name" value="transpos_IS1634"/>
    <property type="match status" value="1"/>
</dbReference>
<dbReference type="Pfam" id="PF01609">
    <property type="entry name" value="DDE_Tnp_1"/>
    <property type="match status" value="1"/>
</dbReference>
<evidence type="ECO:0000313" key="4">
    <source>
        <dbReference type="Proteomes" id="UP000268285"/>
    </source>
</evidence>
<feature type="region of interest" description="Disordered" evidence="1">
    <location>
        <begin position="514"/>
        <end position="542"/>
    </location>
</feature>
<dbReference type="GO" id="GO:0003677">
    <property type="term" value="F:DNA binding"/>
    <property type="evidence" value="ECO:0007669"/>
    <property type="project" value="InterPro"/>
</dbReference>
<evidence type="ECO:0000313" key="3">
    <source>
        <dbReference type="EMBL" id="VBA47584.1"/>
    </source>
</evidence>
<organism evidence="3 4">
    <name type="scientific">Mycobacterium pseudokansasii</name>
    <dbReference type="NCBI Taxonomy" id="2341080"/>
    <lineage>
        <taxon>Bacteria</taxon>
        <taxon>Bacillati</taxon>
        <taxon>Actinomycetota</taxon>
        <taxon>Actinomycetes</taxon>
        <taxon>Mycobacteriales</taxon>
        <taxon>Mycobacteriaceae</taxon>
        <taxon>Mycobacterium</taxon>
    </lineage>
</organism>
<dbReference type="InterPro" id="IPR012337">
    <property type="entry name" value="RNaseH-like_sf"/>
</dbReference>
<feature type="domain" description="Transposase IS4-like" evidence="2">
    <location>
        <begin position="212"/>
        <end position="492"/>
    </location>
</feature>
<accession>A0A498QKV7</accession>
<name>A0A498QKV7_9MYCO</name>
<dbReference type="EMBL" id="UPHU01000001">
    <property type="protein sequence ID" value="VBA47584.1"/>
    <property type="molecule type" value="Genomic_DNA"/>
</dbReference>
<dbReference type="AlphaFoldDB" id="A0A498QKV7"/>
<evidence type="ECO:0000259" key="2">
    <source>
        <dbReference type="Pfam" id="PF01609"/>
    </source>
</evidence>
<dbReference type="RefSeq" id="WP_425461682.1">
    <property type="nucleotide sequence ID" value="NZ_UPHU01000001.1"/>
</dbReference>
<reference evidence="3 4" key="1">
    <citation type="submission" date="2018-09" db="EMBL/GenBank/DDBJ databases">
        <authorList>
            <person name="Tagini F."/>
        </authorList>
    </citation>
    <scope>NUCLEOTIDE SEQUENCE [LARGE SCALE GENOMIC DNA]</scope>
    <source>
        <strain evidence="3 4">MK142</strain>
    </source>
</reference>
<dbReference type="Proteomes" id="UP000268285">
    <property type="component" value="Unassembled WGS sequence"/>
</dbReference>
<evidence type="ECO:0000256" key="1">
    <source>
        <dbReference type="SAM" id="MobiDB-lite"/>
    </source>
</evidence>
<sequence>MILGVPRNTGKAHVVRVKKTHVDKHGHERVYESVLLRRTYRDGAKVRNQTVANLSMLPPQAVDAIEATLKGHTLVPAGSEFSKSRSLPHGDVAAVAAMARKLELAALLGPPCRARDIVLALIISRVVRPTSKLSTLSWWPNTTLGVDFGVAEASTDEIYAGMDWLADRQDKIEKKLAAKHLNESVNPGRMALFDLTSSWVTGRCCQLAARGYSRDGKKGCQQIEYGVLTDPEGRPVAVRVFSGATADPTAFTQIVQVIKDKLAIQQLVLVGDRGMITTARIDALRELNDNPDTPTAFDWITALRAPAIAKLARDDGPLQMSLFDTQDLAEITHPDYPGERLIACRNPTLAAERARKRHDLLAATEKQLAHIAQRVTKATLSGADKIGIAVGKVSGKFKVGKLFHLTITDTEFTYHRDQAAIDAQAALDGIYVLRTSVNTKVLDPAAVVQGYKNLANIERDFRIIKTDDLDLRPIHHRLEDRVKAHVLICMLACYLIWHLRKAWAPLTFTDETPPHRDNPVAPAQRSPAAHAKASTKHDAAGNPVRNFRDLLNHLATLTRDRIRYHHTNIEIDKLTEATPTQRRAFDLIDAPIPVTITA</sequence>
<dbReference type="GO" id="GO:0006313">
    <property type="term" value="P:DNA transposition"/>
    <property type="evidence" value="ECO:0007669"/>
    <property type="project" value="InterPro"/>
</dbReference>
<keyword evidence="4" id="KW-1185">Reference proteome</keyword>